<evidence type="ECO:0000313" key="2">
    <source>
        <dbReference type="EMBL" id="CUM92504.1"/>
    </source>
</evidence>
<dbReference type="EMBL" id="CYXV01000005">
    <property type="protein sequence ID" value="CUM92504.1"/>
    <property type="molecule type" value="Genomic_DNA"/>
</dbReference>
<proteinExistence type="predicted"/>
<name>A0A173SP87_9FIRM</name>
<gene>
    <name evidence="2" type="ORF">ERS852420_01580</name>
</gene>
<reference evidence="2 3" key="1">
    <citation type="submission" date="2015-09" db="EMBL/GenBank/DDBJ databases">
        <authorList>
            <consortium name="Pathogen Informatics"/>
        </authorList>
    </citation>
    <scope>NUCLEOTIDE SEQUENCE [LARGE SCALE GENOMIC DNA]</scope>
    <source>
        <strain evidence="2 3">2789STDY5608863</strain>
    </source>
</reference>
<dbReference type="AlphaFoldDB" id="A0A173SP87"/>
<dbReference type="Proteomes" id="UP000095495">
    <property type="component" value="Unassembled WGS sequence"/>
</dbReference>
<accession>A0A173SP87</accession>
<dbReference type="InterPro" id="IPR018966">
    <property type="entry name" value="VTC_domain"/>
</dbReference>
<dbReference type="Pfam" id="PF09359">
    <property type="entry name" value="VTC"/>
    <property type="match status" value="1"/>
</dbReference>
<evidence type="ECO:0000313" key="3">
    <source>
        <dbReference type="Proteomes" id="UP000095495"/>
    </source>
</evidence>
<dbReference type="GO" id="GO:0006799">
    <property type="term" value="P:polyphosphate biosynthetic process"/>
    <property type="evidence" value="ECO:0007669"/>
    <property type="project" value="UniProtKB-ARBA"/>
</dbReference>
<organism evidence="2 3">
    <name type="scientific">Roseburia faecis</name>
    <dbReference type="NCBI Taxonomy" id="301302"/>
    <lineage>
        <taxon>Bacteria</taxon>
        <taxon>Bacillati</taxon>
        <taxon>Bacillota</taxon>
        <taxon>Clostridia</taxon>
        <taxon>Lachnospirales</taxon>
        <taxon>Lachnospiraceae</taxon>
        <taxon>Roseburia</taxon>
    </lineage>
</organism>
<dbReference type="Gene3D" id="3.20.100.30">
    <property type="entry name" value="VTC, catalytic tunnel domain"/>
    <property type="match status" value="1"/>
</dbReference>
<dbReference type="InterPro" id="IPR042267">
    <property type="entry name" value="VTC_sf"/>
</dbReference>
<protein>
    <submittedName>
        <fullName evidence="2">VTC domain</fullName>
    </submittedName>
</protein>
<evidence type="ECO:0000259" key="1">
    <source>
        <dbReference type="Pfam" id="PF09359"/>
    </source>
</evidence>
<sequence>MSDQMIFKRYEMKYLLSRTQYLHITEAFDGRMKPDIHGKSTILSLYFDTPDDLLIRRSLEKPLYKEKLRVRSYGIADTDTTVFVELKKKYQSVVYKRRIAMSEEEARRYLLSHTSVMDTQISREIDYCLSHYHNLIPRMLLSYDRAAFYAMDNPQFRITFDENILWRDQDITLTTGIGGTAVLPADTILMEVKTADAIPLWLVQLLSREKIYKTSFSKYGTAWLQKQRRF</sequence>
<dbReference type="RefSeq" id="WP_055262416.1">
    <property type="nucleotide sequence ID" value="NZ_CYXV01000005.1"/>
</dbReference>
<feature type="domain" description="VTC" evidence="1">
    <location>
        <begin position="8"/>
        <end position="222"/>
    </location>
</feature>
<dbReference type="CDD" id="cd07750">
    <property type="entry name" value="PolyPPase_VTC_like"/>
    <property type="match status" value="1"/>
</dbReference>